<dbReference type="Gene3D" id="1.20.1250.20">
    <property type="entry name" value="MFS general substrate transporter like domains"/>
    <property type="match status" value="1"/>
</dbReference>
<dbReference type="InterPro" id="IPR050930">
    <property type="entry name" value="MFS_Vesicular_Transporter"/>
</dbReference>
<evidence type="ECO:0000256" key="2">
    <source>
        <dbReference type="ARBA" id="ARBA00022448"/>
    </source>
</evidence>
<evidence type="ECO:0000259" key="8">
    <source>
        <dbReference type="PROSITE" id="PS50850"/>
    </source>
</evidence>
<keyword evidence="4 7" id="KW-1133">Transmembrane helix</keyword>
<proteinExistence type="predicted"/>
<feature type="transmembrane region" description="Helical" evidence="7">
    <location>
        <begin position="62"/>
        <end position="82"/>
    </location>
</feature>
<keyword evidence="5 7" id="KW-0472">Membrane</keyword>
<dbReference type="InterPro" id="IPR036259">
    <property type="entry name" value="MFS_trans_sf"/>
</dbReference>
<accession>A0ABQ8PEQ5</accession>
<feature type="transmembrane region" description="Helical" evidence="7">
    <location>
        <begin position="434"/>
        <end position="452"/>
    </location>
</feature>
<feature type="domain" description="Major facilitator superfamily (MFS) profile" evidence="8">
    <location>
        <begin position="21"/>
        <end position="488"/>
    </location>
</feature>
<reference evidence="9" key="1">
    <citation type="submission" date="2022-07" db="EMBL/GenBank/DDBJ databases">
        <title>Phylogenomic reconstructions and comparative analyses of Kickxellomycotina fungi.</title>
        <authorList>
            <person name="Reynolds N.K."/>
            <person name="Stajich J.E."/>
            <person name="Barry K."/>
            <person name="Grigoriev I.V."/>
            <person name="Crous P."/>
            <person name="Smith M.E."/>
        </authorList>
    </citation>
    <scope>NUCLEOTIDE SEQUENCE</scope>
    <source>
        <strain evidence="9">BCRC 34882</strain>
    </source>
</reference>
<feature type="transmembrane region" description="Helical" evidence="7">
    <location>
        <begin position="117"/>
        <end position="135"/>
    </location>
</feature>
<dbReference type="EMBL" id="JANBQD010000122">
    <property type="protein sequence ID" value="KAJ1987601.1"/>
    <property type="molecule type" value="Genomic_DNA"/>
</dbReference>
<evidence type="ECO:0000256" key="6">
    <source>
        <dbReference type="SAM" id="MobiDB-lite"/>
    </source>
</evidence>
<dbReference type="Pfam" id="PF07690">
    <property type="entry name" value="MFS_1"/>
    <property type="match status" value="1"/>
</dbReference>
<dbReference type="PANTHER" id="PTHR23506">
    <property type="entry name" value="GH10249P"/>
    <property type="match status" value="1"/>
</dbReference>
<name>A0ABQ8PEQ5_9FUNG</name>
<evidence type="ECO:0000256" key="3">
    <source>
        <dbReference type="ARBA" id="ARBA00022692"/>
    </source>
</evidence>
<feature type="transmembrane region" description="Helical" evidence="7">
    <location>
        <begin position="295"/>
        <end position="315"/>
    </location>
</feature>
<feature type="transmembrane region" description="Helical" evidence="7">
    <location>
        <begin position="94"/>
        <end position="111"/>
    </location>
</feature>
<feature type="transmembrane region" description="Helical" evidence="7">
    <location>
        <begin position="464"/>
        <end position="485"/>
    </location>
</feature>
<keyword evidence="3 7" id="KW-0812">Transmembrane</keyword>
<dbReference type="SUPFAM" id="SSF103473">
    <property type="entry name" value="MFS general substrate transporter"/>
    <property type="match status" value="1"/>
</dbReference>
<dbReference type="PROSITE" id="PS50850">
    <property type="entry name" value="MFS"/>
    <property type="match status" value="1"/>
</dbReference>
<dbReference type="InterPro" id="IPR020846">
    <property type="entry name" value="MFS_dom"/>
</dbReference>
<gene>
    <name evidence="9" type="ORF">EDC05_005743</name>
</gene>
<keyword evidence="10" id="KW-1185">Reference proteome</keyword>
<comment type="subcellular location">
    <subcellularLocation>
        <location evidence="1">Membrane</location>
        <topology evidence="1">Multi-pass membrane protein</topology>
    </subcellularLocation>
</comment>
<evidence type="ECO:0000256" key="1">
    <source>
        <dbReference type="ARBA" id="ARBA00004141"/>
    </source>
</evidence>
<feature type="transmembrane region" description="Helical" evidence="7">
    <location>
        <begin position="395"/>
        <end position="414"/>
    </location>
</feature>
<feature type="transmembrane region" description="Helical" evidence="7">
    <location>
        <begin position="368"/>
        <end position="389"/>
    </location>
</feature>
<evidence type="ECO:0000313" key="10">
    <source>
        <dbReference type="Proteomes" id="UP001151295"/>
    </source>
</evidence>
<organism evidence="9 10">
    <name type="scientific">Coemansia umbellata</name>
    <dbReference type="NCBI Taxonomy" id="1424467"/>
    <lineage>
        <taxon>Eukaryota</taxon>
        <taxon>Fungi</taxon>
        <taxon>Fungi incertae sedis</taxon>
        <taxon>Zoopagomycota</taxon>
        <taxon>Kickxellomycotina</taxon>
        <taxon>Kickxellomycetes</taxon>
        <taxon>Kickxellales</taxon>
        <taxon>Kickxellaceae</taxon>
        <taxon>Coemansia</taxon>
    </lineage>
</organism>
<dbReference type="Proteomes" id="UP001151295">
    <property type="component" value="Unassembled WGS sequence"/>
</dbReference>
<comment type="caution">
    <text evidence="9">The sequence shown here is derived from an EMBL/GenBank/DDBJ whole genome shotgun (WGS) entry which is preliminary data.</text>
</comment>
<evidence type="ECO:0000256" key="7">
    <source>
        <dbReference type="SAM" id="Phobius"/>
    </source>
</evidence>
<evidence type="ECO:0000256" key="4">
    <source>
        <dbReference type="ARBA" id="ARBA00022989"/>
    </source>
</evidence>
<dbReference type="InterPro" id="IPR011701">
    <property type="entry name" value="MFS"/>
</dbReference>
<keyword evidence="2" id="KW-0813">Transport</keyword>
<feature type="region of interest" description="Disordered" evidence="6">
    <location>
        <begin position="240"/>
        <end position="269"/>
    </location>
</feature>
<sequence>MFVLDSKFNRIKALRQIRCSPVTIWATSSLFLFIDTFVYALTVANLPDILQTSMHASKAVNGVVTAMFGVGAILGSLVAGLLSDRFHKRRIIQLVGAVVYIAAGIIFYFASGYYHMLIFRLINGMASGIACTLLYTVVGDVYPANLLGFKVAIIYFCNNIAYTIGPICGQKLYELDGVRAAGAIVIALGVLEFILVYVLLEDSLVLRGLLQSHETPSSPLPLAPCDVGILTPHCHNSNASIKSSEDGASYTPREANNATIGIPEGKESHDRLRTSDSTISLNNDGIPVTTSFWRLFLKLPVLIATISIIVSMGIQCLLESVVPLHIDDLGESDKGGITFVIYGLALTILVPVIGQVSNWLIGRYGEQARYYVMIFGSLTSILTLALLAFGKTYGVMMVAYSFYAISNLSLCIPAQSSYGDFSNYLGADSMARSYAIASIAWSIGAIAFPPIGTALYDSAGFSKPTFGLVVTSCVLCTLACLFYPLREYYSARRAYR</sequence>
<feature type="transmembrane region" description="Helical" evidence="7">
    <location>
        <begin position="147"/>
        <end position="165"/>
    </location>
</feature>
<feature type="transmembrane region" description="Helical" evidence="7">
    <location>
        <begin position="335"/>
        <end position="356"/>
    </location>
</feature>
<feature type="transmembrane region" description="Helical" evidence="7">
    <location>
        <begin position="177"/>
        <end position="200"/>
    </location>
</feature>
<evidence type="ECO:0000313" key="9">
    <source>
        <dbReference type="EMBL" id="KAJ1987601.1"/>
    </source>
</evidence>
<feature type="transmembrane region" description="Helical" evidence="7">
    <location>
        <begin position="21"/>
        <end position="42"/>
    </location>
</feature>
<dbReference type="PANTHER" id="PTHR23506:SF23">
    <property type="entry name" value="GH10249P"/>
    <property type="match status" value="1"/>
</dbReference>
<evidence type="ECO:0000256" key="5">
    <source>
        <dbReference type="ARBA" id="ARBA00023136"/>
    </source>
</evidence>
<protein>
    <recommendedName>
        <fullName evidence="8">Major facilitator superfamily (MFS) profile domain-containing protein</fullName>
    </recommendedName>
</protein>